<reference evidence="1" key="1">
    <citation type="journal article" date="2022" name="bioRxiv">
        <title>Sequencing and chromosome-scale assembly of the giantPleurodeles waltlgenome.</title>
        <authorList>
            <person name="Brown T."/>
            <person name="Elewa A."/>
            <person name="Iarovenko S."/>
            <person name="Subramanian E."/>
            <person name="Araus A.J."/>
            <person name="Petzold A."/>
            <person name="Susuki M."/>
            <person name="Suzuki K.-i.T."/>
            <person name="Hayashi T."/>
            <person name="Toyoda A."/>
            <person name="Oliveira C."/>
            <person name="Osipova E."/>
            <person name="Leigh N.D."/>
            <person name="Simon A."/>
            <person name="Yun M.H."/>
        </authorList>
    </citation>
    <scope>NUCLEOTIDE SEQUENCE</scope>
    <source>
        <strain evidence="1">20211129_DDA</strain>
        <tissue evidence="1">Liver</tissue>
    </source>
</reference>
<evidence type="ECO:0000313" key="2">
    <source>
        <dbReference type="Proteomes" id="UP001066276"/>
    </source>
</evidence>
<evidence type="ECO:0000313" key="1">
    <source>
        <dbReference type="EMBL" id="KAJ1131910.1"/>
    </source>
</evidence>
<gene>
    <name evidence="1" type="ORF">NDU88_010240</name>
</gene>
<sequence length="66" mass="7433">MRLEGPFGRWSGCVQGLAREMSDTEASGVGVRSAVRNRPRRGLMQERPGGWVSWPGRDVMRSWDSK</sequence>
<accession>A0AAV7PV43</accession>
<organism evidence="1 2">
    <name type="scientific">Pleurodeles waltl</name>
    <name type="common">Iberian ribbed newt</name>
    <dbReference type="NCBI Taxonomy" id="8319"/>
    <lineage>
        <taxon>Eukaryota</taxon>
        <taxon>Metazoa</taxon>
        <taxon>Chordata</taxon>
        <taxon>Craniata</taxon>
        <taxon>Vertebrata</taxon>
        <taxon>Euteleostomi</taxon>
        <taxon>Amphibia</taxon>
        <taxon>Batrachia</taxon>
        <taxon>Caudata</taxon>
        <taxon>Salamandroidea</taxon>
        <taxon>Salamandridae</taxon>
        <taxon>Pleurodelinae</taxon>
        <taxon>Pleurodeles</taxon>
    </lineage>
</organism>
<name>A0AAV7PV43_PLEWA</name>
<dbReference type="AlphaFoldDB" id="A0AAV7PV43"/>
<dbReference type="Proteomes" id="UP001066276">
    <property type="component" value="Chromosome 7"/>
</dbReference>
<comment type="caution">
    <text evidence="1">The sequence shown here is derived from an EMBL/GenBank/DDBJ whole genome shotgun (WGS) entry which is preliminary data.</text>
</comment>
<dbReference type="EMBL" id="JANPWB010000011">
    <property type="protein sequence ID" value="KAJ1131910.1"/>
    <property type="molecule type" value="Genomic_DNA"/>
</dbReference>
<keyword evidence="2" id="KW-1185">Reference proteome</keyword>
<protein>
    <submittedName>
        <fullName evidence="1">Uncharacterized protein</fullName>
    </submittedName>
</protein>
<proteinExistence type="predicted"/>